<gene>
    <name evidence="3" type="ORF">SAMN05444921_14317</name>
</gene>
<proteinExistence type="predicted"/>
<dbReference type="Pfam" id="PF02371">
    <property type="entry name" value="Transposase_20"/>
    <property type="match status" value="1"/>
</dbReference>
<name>A0A1H0EE39_9ACTN</name>
<feature type="domain" description="Transposase IS110-like N-terminal" evidence="1">
    <location>
        <begin position="28"/>
        <end position="181"/>
    </location>
</feature>
<evidence type="ECO:0000259" key="1">
    <source>
        <dbReference type="Pfam" id="PF01548"/>
    </source>
</evidence>
<feature type="domain" description="Transposase IS116/IS110/IS902 C-terminal" evidence="2">
    <location>
        <begin position="245"/>
        <end position="327"/>
    </location>
</feature>
<dbReference type="NCBIfam" id="NF033542">
    <property type="entry name" value="transpos_IS110"/>
    <property type="match status" value="1"/>
</dbReference>
<dbReference type="InterPro" id="IPR036291">
    <property type="entry name" value="NAD(P)-bd_dom_sf"/>
</dbReference>
<dbReference type="InterPro" id="IPR047650">
    <property type="entry name" value="Transpos_IS110"/>
</dbReference>
<protein>
    <submittedName>
        <fullName evidence="3">Transposase</fullName>
    </submittedName>
</protein>
<keyword evidence="4" id="KW-1185">Reference proteome</keyword>
<sequence>MDAETSSQSAHRTPPIPFDLGKVHVMTIGIDPHKSSHTAVAVDAAGHQLAQRRFVVNAGTVRQLMRWCEKGPERRFAVEGAKGLGRSLAQQLASAGEHVVDVPSTLSARARLLATGGDRKTDAADALHVAQVALFRHDLRKVEPEDQATILRLLTERHGDLVNERTRIINRLQAVLRDLLPGGAPTRLSAEKAAALMKGIRPATATDCCRRDLARDLLADLRRVDRQVRDNEAQMRDALAAARTTLTALPGLGTVLAAKLLGHVCDVTRFPTEHHFASYTGTAPLDASSGKNTRHRLNTGGNRALNSVLHIIAVCQIRDGGRGQDYYLRKIAEGKTPAEARRALKRRLSNVVYRTFKRDRHTTLPAAA</sequence>
<dbReference type="SUPFAM" id="SSF51735">
    <property type="entry name" value="NAD(P)-binding Rossmann-fold domains"/>
    <property type="match status" value="1"/>
</dbReference>
<evidence type="ECO:0000313" key="3">
    <source>
        <dbReference type="EMBL" id="SDN80705.1"/>
    </source>
</evidence>
<dbReference type="GO" id="GO:0004803">
    <property type="term" value="F:transposase activity"/>
    <property type="evidence" value="ECO:0007669"/>
    <property type="project" value="InterPro"/>
</dbReference>
<dbReference type="AlphaFoldDB" id="A0A1H0EE39"/>
<dbReference type="GO" id="GO:0003677">
    <property type="term" value="F:DNA binding"/>
    <property type="evidence" value="ECO:0007669"/>
    <property type="project" value="InterPro"/>
</dbReference>
<dbReference type="InterPro" id="IPR003346">
    <property type="entry name" value="Transposase_20"/>
</dbReference>
<dbReference type="EMBL" id="FNHI01000043">
    <property type="protein sequence ID" value="SDN80705.1"/>
    <property type="molecule type" value="Genomic_DNA"/>
</dbReference>
<reference evidence="4" key="1">
    <citation type="submission" date="2016-10" db="EMBL/GenBank/DDBJ databases">
        <authorList>
            <person name="Varghese N."/>
            <person name="Submissions S."/>
        </authorList>
    </citation>
    <scope>NUCLEOTIDE SEQUENCE [LARGE SCALE GENOMIC DNA]</scope>
    <source>
        <strain evidence="4">CGMCC 4.7042</strain>
    </source>
</reference>
<dbReference type="STRING" id="1196353.SAMN05444921_14317"/>
<dbReference type="PANTHER" id="PTHR33055">
    <property type="entry name" value="TRANSPOSASE FOR INSERTION SEQUENCE ELEMENT IS1111A"/>
    <property type="match status" value="1"/>
</dbReference>
<organism evidence="3 4">
    <name type="scientific">Streptomyces wuyuanensis</name>
    <dbReference type="NCBI Taxonomy" id="1196353"/>
    <lineage>
        <taxon>Bacteria</taxon>
        <taxon>Bacillati</taxon>
        <taxon>Actinomycetota</taxon>
        <taxon>Actinomycetes</taxon>
        <taxon>Kitasatosporales</taxon>
        <taxon>Streptomycetaceae</taxon>
        <taxon>Streptomyces</taxon>
    </lineage>
</organism>
<dbReference type="Pfam" id="PF01548">
    <property type="entry name" value="DEDD_Tnp_IS110"/>
    <property type="match status" value="1"/>
</dbReference>
<dbReference type="Proteomes" id="UP000199063">
    <property type="component" value="Unassembled WGS sequence"/>
</dbReference>
<evidence type="ECO:0000259" key="2">
    <source>
        <dbReference type="Pfam" id="PF02371"/>
    </source>
</evidence>
<evidence type="ECO:0000313" key="4">
    <source>
        <dbReference type="Proteomes" id="UP000199063"/>
    </source>
</evidence>
<dbReference type="InterPro" id="IPR002525">
    <property type="entry name" value="Transp_IS110-like_N"/>
</dbReference>
<dbReference type="PANTHER" id="PTHR33055:SF16">
    <property type="entry name" value="TRANSPOSASE FOR INSERTION SEQUENCE ELEMENT IS1547"/>
    <property type="match status" value="1"/>
</dbReference>
<accession>A0A1H0EE39</accession>
<dbReference type="GO" id="GO:0006313">
    <property type="term" value="P:DNA transposition"/>
    <property type="evidence" value="ECO:0007669"/>
    <property type="project" value="InterPro"/>
</dbReference>